<dbReference type="Proteomes" id="UP001055804">
    <property type="component" value="Unassembled WGS sequence"/>
</dbReference>
<name>A0A9J6PH69_9PROT</name>
<evidence type="ECO:0000313" key="1">
    <source>
        <dbReference type="EMBL" id="MCP1337846.1"/>
    </source>
</evidence>
<comment type="caution">
    <text evidence="1">The sequence shown here is derived from an EMBL/GenBank/DDBJ whole genome shotgun (WGS) entry which is preliminary data.</text>
</comment>
<accession>A0A9J6PH69</accession>
<reference evidence="1" key="1">
    <citation type="submission" date="2022-06" db="EMBL/GenBank/DDBJ databases">
        <title>Isolation and Genomics of Futiania mangrovii gen. nov., sp. nov., a Rare and Metabolically-versatile member in the Class Alphaproteobacteria.</title>
        <authorList>
            <person name="Liu L."/>
            <person name="Huang W.-C."/>
            <person name="Pan J."/>
            <person name="Li J."/>
            <person name="Huang Y."/>
            <person name="Du H."/>
            <person name="Liu Y."/>
            <person name="Li M."/>
        </authorList>
    </citation>
    <scope>NUCLEOTIDE SEQUENCE</scope>
    <source>
        <strain evidence="1">FT118</strain>
    </source>
</reference>
<gene>
    <name evidence="1" type="ORF">NJQ99_15600</name>
</gene>
<dbReference type="RefSeq" id="WP_269333807.1">
    <property type="nucleotide sequence ID" value="NZ_JAMZFT010000004.1"/>
</dbReference>
<dbReference type="InterPro" id="IPR027266">
    <property type="entry name" value="TrmE/GcvT-like"/>
</dbReference>
<proteinExistence type="predicted"/>
<dbReference type="Gene3D" id="3.30.70.1520">
    <property type="entry name" value="Heterotetrameric sarcosine oxidase"/>
    <property type="match status" value="1"/>
</dbReference>
<evidence type="ECO:0000313" key="2">
    <source>
        <dbReference type="Proteomes" id="UP001055804"/>
    </source>
</evidence>
<dbReference type="Gene3D" id="3.30.1360.120">
    <property type="entry name" value="Probable tRNA modification gtpase trme, domain 1"/>
    <property type="match status" value="1"/>
</dbReference>
<keyword evidence="2" id="KW-1185">Reference proteome</keyword>
<dbReference type="SUPFAM" id="SSF103025">
    <property type="entry name" value="Folate-binding domain"/>
    <property type="match status" value="1"/>
</dbReference>
<organism evidence="1 2">
    <name type="scientific">Futiania mangrovi</name>
    <dbReference type="NCBI Taxonomy" id="2959716"/>
    <lineage>
        <taxon>Bacteria</taxon>
        <taxon>Pseudomonadati</taxon>
        <taxon>Pseudomonadota</taxon>
        <taxon>Alphaproteobacteria</taxon>
        <taxon>Futianiales</taxon>
        <taxon>Futianiaceae</taxon>
        <taxon>Futiania</taxon>
    </lineage>
</organism>
<dbReference type="EMBL" id="JAMZFT010000004">
    <property type="protein sequence ID" value="MCP1337846.1"/>
    <property type="molecule type" value="Genomic_DNA"/>
</dbReference>
<dbReference type="AlphaFoldDB" id="A0A9J6PH69"/>
<sequence>MSDPGLVPLTPLGGAAPRIDRIGAISIAEVADLALVSLAVRAGQENALAEAAASFLGHPLPGPGEGAARAFWAGPGQWMLHGRGAEHANLAARVKAAVGGSASVTDQSDAWAAFDVEGKTVAEMLARLCNLDAARMPAHAASRTLVEHLGCVVLCEVPARRYLVLGPRSAAASLHHALTAAAIGIA</sequence>
<protein>
    <submittedName>
        <fullName evidence="1">Sarcosine oxidase subunit gamma</fullName>
    </submittedName>
</protein>